<organism evidence="3 4">
    <name type="scientific">Gymnopilus dilepis</name>
    <dbReference type="NCBI Taxonomy" id="231916"/>
    <lineage>
        <taxon>Eukaryota</taxon>
        <taxon>Fungi</taxon>
        <taxon>Dikarya</taxon>
        <taxon>Basidiomycota</taxon>
        <taxon>Agaricomycotina</taxon>
        <taxon>Agaricomycetes</taxon>
        <taxon>Agaricomycetidae</taxon>
        <taxon>Agaricales</taxon>
        <taxon>Agaricineae</taxon>
        <taxon>Hymenogastraceae</taxon>
        <taxon>Gymnopilus</taxon>
    </lineage>
</organism>
<gene>
    <name evidence="3" type="ORF">CVT26_014168</name>
</gene>
<feature type="region of interest" description="Disordered" evidence="1">
    <location>
        <begin position="1"/>
        <end position="114"/>
    </location>
</feature>
<dbReference type="GO" id="GO:0006355">
    <property type="term" value="P:regulation of DNA-templated transcription"/>
    <property type="evidence" value="ECO:0007669"/>
    <property type="project" value="TreeGrafter"/>
</dbReference>
<evidence type="ECO:0000256" key="1">
    <source>
        <dbReference type="SAM" id="MobiDB-lite"/>
    </source>
</evidence>
<accession>A0A409VU10</accession>
<feature type="compositionally biased region" description="Basic and acidic residues" evidence="1">
    <location>
        <begin position="141"/>
        <end position="150"/>
    </location>
</feature>
<dbReference type="InterPro" id="IPR015187">
    <property type="entry name" value="BRCA2_OB_1"/>
</dbReference>
<comment type="caution">
    <text evidence="3">The sequence shown here is derived from an EMBL/GenBank/DDBJ whole genome shotgun (WGS) entry which is preliminary data.</text>
</comment>
<dbReference type="AlphaFoldDB" id="A0A409VU10"/>
<dbReference type="GO" id="GO:0000724">
    <property type="term" value="P:double-strand break repair via homologous recombination"/>
    <property type="evidence" value="ECO:0007669"/>
    <property type="project" value="InterPro"/>
</dbReference>
<feature type="compositionally biased region" description="Polar residues" evidence="1">
    <location>
        <begin position="221"/>
        <end position="244"/>
    </location>
</feature>
<reference evidence="3 4" key="1">
    <citation type="journal article" date="2018" name="Evol. Lett.">
        <title>Horizontal gene cluster transfer increased hallucinogenic mushroom diversity.</title>
        <authorList>
            <person name="Reynolds H.T."/>
            <person name="Vijayakumar V."/>
            <person name="Gluck-Thaler E."/>
            <person name="Korotkin H.B."/>
            <person name="Matheny P.B."/>
            <person name="Slot J.C."/>
        </authorList>
    </citation>
    <scope>NUCLEOTIDE SEQUENCE [LARGE SCALE GENOMIC DNA]</scope>
    <source>
        <strain evidence="3 4">SRW20</strain>
    </source>
</reference>
<name>A0A409VU10_9AGAR</name>
<feature type="compositionally biased region" description="Low complexity" evidence="1">
    <location>
        <begin position="392"/>
        <end position="402"/>
    </location>
</feature>
<dbReference type="PANTHER" id="PTHR11289:SF0">
    <property type="entry name" value="BREAST CANCER TYPE 2 SUSCEPTIBILITY PROTEIN"/>
    <property type="match status" value="1"/>
</dbReference>
<evidence type="ECO:0000313" key="3">
    <source>
        <dbReference type="EMBL" id="PPQ69780.1"/>
    </source>
</evidence>
<dbReference type="Gene3D" id="2.40.50.140">
    <property type="entry name" value="Nucleic acid-binding proteins"/>
    <property type="match status" value="3"/>
</dbReference>
<dbReference type="InterPro" id="IPR015525">
    <property type="entry name" value="BRCA2"/>
</dbReference>
<feature type="domain" description="BRCA2 OB1" evidence="2">
    <location>
        <begin position="598"/>
        <end position="719"/>
    </location>
</feature>
<dbReference type="InterPro" id="IPR036315">
    <property type="entry name" value="BRCA2_hlx_sf"/>
</dbReference>
<evidence type="ECO:0000259" key="2">
    <source>
        <dbReference type="Pfam" id="PF09103"/>
    </source>
</evidence>
<keyword evidence="4" id="KW-1185">Reference proteome</keyword>
<evidence type="ECO:0000313" key="4">
    <source>
        <dbReference type="Proteomes" id="UP000284706"/>
    </source>
</evidence>
<feature type="region of interest" description="Disordered" evidence="1">
    <location>
        <begin position="430"/>
        <end position="480"/>
    </location>
</feature>
<feature type="compositionally biased region" description="Basic and acidic residues" evidence="1">
    <location>
        <begin position="450"/>
        <end position="465"/>
    </location>
</feature>
<dbReference type="SUPFAM" id="SSF50249">
    <property type="entry name" value="Nucleic acid-binding proteins"/>
    <property type="match status" value="2"/>
</dbReference>
<dbReference type="Proteomes" id="UP000284706">
    <property type="component" value="Unassembled WGS sequence"/>
</dbReference>
<dbReference type="PANTHER" id="PTHR11289">
    <property type="entry name" value="BREAST CANCER TYPE 2 SUSCEPTIBILITY PROTEIN BRCA2"/>
    <property type="match status" value="1"/>
</dbReference>
<dbReference type="OrthoDB" id="21095at2759"/>
<feature type="compositionally biased region" description="Polar residues" evidence="1">
    <location>
        <begin position="252"/>
        <end position="265"/>
    </location>
</feature>
<dbReference type="InterPro" id="IPR012340">
    <property type="entry name" value="NA-bd_OB-fold"/>
</dbReference>
<dbReference type="CDD" id="cd04493">
    <property type="entry name" value="BRCA2DBD_OB1"/>
    <property type="match status" value="1"/>
</dbReference>
<feature type="region of interest" description="Disordered" evidence="1">
    <location>
        <begin position="369"/>
        <end position="406"/>
    </location>
</feature>
<feature type="compositionally biased region" description="Polar residues" evidence="1">
    <location>
        <begin position="78"/>
        <end position="95"/>
    </location>
</feature>
<dbReference type="EMBL" id="NHYE01005562">
    <property type="protein sequence ID" value="PPQ69780.1"/>
    <property type="molecule type" value="Genomic_DNA"/>
</dbReference>
<dbReference type="STRING" id="231916.A0A409VU10"/>
<dbReference type="Pfam" id="PF09103">
    <property type="entry name" value="BRCA-2_OB1"/>
    <property type="match status" value="1"/>
</dbReference>
<feature type="compositionally biased region" description="Polar residues" evidence="1">
    <location>
        <begin position="331"/>
        <end position="348"/>
    </location>
</feature>
<feature type="region of interest" description="Disordered" evidence="1">
    <location>
        <begin position="137"/>
        <end position="169"/>
    </location>
</feature>
<protein>
    <recommendedName>
        <fullName evidence="2">BRCA2 OB1 domain-containing protein</fullName>
    </recommendedName>
</protein>
<dbReference type="InParanoid" id="A0A409VU10"/>
<sequence length="982" mass="107849">MRRSPSSSPARKRQRLSSPTYDEHVDDLTDEQFAAIDAIEERLSQSTSGAARSAHTSSDDHAAAGSSRVSDPVGLIDWSSSQPREPSSPTSTAHFTSAKAANMRDDPDNPFSSGFSSAAKLESASFARPMMGFASASKIIVDQRDHERSPSPEAPPPEPDLDSWFDPAPISTPASAFTTSTSFFSSGSAMAGFSTASRKGILMPSKEALAKAKAKMAAWQQEETTNQDQSNDENSFTSSTSSAFQEPESFSGFKTASSAFEQTPSRPVLRDLGNTANFNTPATPGFSRPSMPGFSKASTSVPSPSLHRPGQFKPPAFKQPHTPNIGPAISSPLNPNRQPLSLNFTSAATPHPLAAPPINGFRTASPQVTNAGSSSFATPLRPKGPAGLIKSTPTPFKTPFKPGMRPGEPGRLKLGESSTPLRIAVTTPIPTPAKANERWSGRPPPTPNPQRKEFFNLKPTPERKTLAASGLRPQQHTADELEDMGIDVTTLKQITPDTALYYTFHSPSAEPLQSTPSHSSPVLGPAEALKELLARGCTLATKPWVDNHWSLILWKLAGMVGLDPEKEASATEKRWCWSEVMRQLLYRYERELNTGIRPTLRKIATQDAPAAFPMVLCVSNVFWSERGVTEDGLPIDPHPELEVTDGWYRLRAQVDLPMARAVRKGVIRVGRKIGVAGARLSTERKEPSEILEAYNSTKLIFSGNSSHLMPWHAKLGFTRGPCISTLHSLTPDGGVIAALDFVIVKLHPIAYVEFFVDEDGKKRREGPRNAVEENKINEQWKRKYETEVSKLREDYDKKHTRYDGYAYRLEGKASKYHPSEDDSPPDNIGALYDELEYPDSAARVIASVSPKEAYWLAGHVRRQSELGRERVGEEIEKEMKSICPPRDVRSFRMLIIQDARTLRRTNARTAQLTVWDVLGLSLEEGSRAGGFEVGQRFLVTNLMPVQASAWMGCCEPDSEVFLSTRRDTRWTRVKADAMSLEV</sequence>
<dbReference type="SUPFAM" id="SSF81872">
    <property type="entry name" value="BRCA2 helical domain"/>
    <property type="match status" value="1"/>
</dbReference>
<proteinExistence type="predicted"/>
<feature type="region of interest" description="Disordered" evidence="1">
    <location>
        <begin position="211"/>
        <end position="355"/>
    </location>
</feature>